<name>A0A9P8PQB0_WICPI</name>
<sequence>MDLFYILSTLVSIAVIYIYENAFNGNFGNNLLPAGSSGGNGDIFLDIVFPFTNTYFNRVLAQTFSYGIMFTPFGAHYVNGMRAYKIISSLSTLHNMKLVLHSFVKNSDMESKAKKEVNRFIHSADLETVGKAFAGVIDANKEVIPDAIPAPMLKGRLIEAGVDLETNYLMDQLVESLNDHYRVMQV</sequence>
<protein>
    <submittedName>
        <fullName evidence="1">Uncharacterized protein</fullName>
    </submittedName>
</protein>
<proteinExistence type="predicted"/>
<dbReference type="EMBL" id="JAEUBG010005287">
    <property type="protein sequence ID" value="KAH3676343.1"/>
    <property type="molecule type" value="Genomic_DNA"/>
</dbReference>
<reference evidence="1" key="2">
    <citation type="submission" date="2021-01" db="EMBL/GenBank/DDBJ databases">
        <authorList>
            <person name="Schikora-Tamarit M.A."/>
        </authorList>
    </citation>
    <scope>NUCLEOTIDE SEQUENCE</scope>
    <source>
        <strain evidence="1">CBS2887</strain>
    </source>
</reference>
<gene>
    <name evidence="1" type="ORF">WICPIJ_009123</name>
</gene>
<keyword evidence="2" id="KW-1185">Reference proteome</keyword>
<accession>A0A9P8PQB0</accession>
<dbReference type="Proteomes" id="UP000774326">
    <property type="component" value="Unassembled WGS sequence"/>
</dbReference>
<dbReference type="AlphaFoldDB" id="A0A9P8PQB0"/>
<reference evidence="1" key="1">
    <citation type="journal article" date="2021" name="Open Biol.">
        <title>Shared evolutionary footprints suggest mitochondrial oxidative damage underlies multiple complex I losses in fungi.</title>
        <authorList>
            <person name="Schikora-Tamarit M.A."/>
            <person name="Marcet-Houben M."/>
            <person name="Nosek J."/>
            <person name="Gabaldon T."/>
        </authorList>
    </citation>
    <scope>NUCLEOTIDE SEQUENCE</scope>
    <source>
        <strain evidence="1">CBS2887</strain>
    </source>
</reference>
<comment type="caution">
    <text evidence="1">The sequence shown here is derived from an EMBL/GenBank/DDBJ whole genome shotgun (WGS) entry which is preliminary data.</text>
</comment>
<organism evidence="1 2">
    <name type="scientific">Wickerhamomyces pijperi</name>
    <name type="common">Yeast</name>
    <name type="synonym">Pichia pijperi</name>
    <dbReference type="NCBI Taxonomy" id="599730"/>
    <lineage>
        <taxon>Eukaryota</taxon>
        <taxon>Fungi</taxon>
        <taxon>Dikarya</taxon>
        <taxon>Ascomycota</taxon>
        <taxon>Saccharomycotina</taxon>
        <taxon>Saccharomycetes</taxon>
        <taxon>Phaffomycetales</taxon>
        <taxon>Wickerhamomycetaceae</taxon>
        <taxon>Wickerhamomyces</taxon>
    </lineage>
</organism>
<evidence type="ECO:0000313" key="1">
    <source>
        <dbReference type="EMBL" id="KAH3676343.1"/>
    </source>
</evidence>
<evidence type="ECO:0000313" key="2">
    <source>
        <dbReference type="Proteomes" id="UP000774326"/>
    </source>
</evidence>